<dbReference type="EMBL" id="WQRF01000001">
    <property type="protein sequence ID" value="MVS98380.1"/>
    <property type="molecule type" value="Genomic_DNA"/>
</dbReference>
<dbReference type="RefSeq" id="WP_157289328.1">
    <property type="nucleotide sequence ID" value="NZ_WQRF01000001.1"/>
</dbReference>
<accession>A0A7X3FPU5</accession>
<keyword evidence="2 5" id="KW-0560">Oxidoreductase</keyword>
<comment type="similarity">
    <text evidence="1 5">Belongs to the aldehyde dehydrogenase family.</text>
</comment>
<evidence type="ECO:0000256" key="4">
    <source>
        <dbReference type="PROSITE-ProRule" id="PRU10007"/>
    </source>
</evidence>
<dbReference type="SUPFAM" id="SSF53720">
    <property type="entry name" value="ALDH-like"/>
    <property type="match status" value="1"/>
</dbReference>
<dbReference type="InterPro" id="IPR016163">
    <property type="entry name" value="Ald_DH_C"/>
</dbReference>
<feature type="active site" evidence="4">
    <location>
        <position position="263"/>
    </location>
</feature>
<sequence>MNEFSRLSGPPQQPKRLGLFINGQYTERANMEYLPRSSPGYGVDVSEVALGTVDDVNDAVAAARGVFERGSWSRMPGADRARILVKAAYLIRERAEELAYWETLEAGKPISQARAEINDGAGHYEYCAGLAQTLHGQTFNTYGDDLFGLVIREPVGVVGLINPWNFPFIVLSERIPYILASGNSVVVKPSEMTSYTTLALADILREAGLPDGVYNVVTGTGPVVGQALAEHRDIDVISFTGSTRTGEAIVRASTTNFKKTSLELGGKNPQIVFADSDLEDAADGVAFGLCFNAGQCCVSGSRLVVEEKVHDEFVALLAEKLKRVRIGDSFDEASQMGAVVSTQHRDKIESYLTLAQEEGGQIAFGGERLNITEGGRFLRPALLVGIKNNMRVAQEEIFGPVLSALTFRTEDEAVQIANDSPYGLAASIWTKNIDKALGMIRRVNGGRTWINTTIAGGPGQPLGGYRQSGVGREAGLTGVEEYTEVKSVHVGIGKRNHWIS</sequence>
<evidence type="ECO:0000256" key="3">
    <source>
        <dbReference type="ARBA" id="ARBA00023097"/>
    </source>
</evidence>
<dbReference type="AlphaFoldDB" id="A0A7X3FPU5"/>
<dbReference type="FunFam" id="3.40.605.10:FF:000007">
    <property type="entry name" value="NAD/NADP-dependent betaine aldehyde dehydrogenase"/>
    <property type="match status" value="1"/>
</dbReference>
<proteinExistence type="inferred from homology"/>
<feature type="domain" description="Aldehyde dehydrogenase" evidence="6">
    <location>
        <begin position="29"/>
        <end position="488"/>
    </location>
</feature>
<protein>
    <submittedName>
        <fullName evidence="7">Aldehyde dehydrogenase family protein</fullName>
    </submittedName>
</protein>
<evidence type="ECO:0000256" key="5">
    <source>
        <dbReference type="RuleBase" id="RU003345"/>
    </source>
</evidence>
<dbReference type="InterPro" id="IPR016162">
    <property type="entry name" value="Ald_DH_N"/>
</dbReference>
<evidence type="ECO:0000313" key="8">
    <source>
        <dbReference type="Proteomes" id="UP000438106"/>
    </source>
</evidence>
<dbReference type="PANTHER" id="PTHR11699">
    <property type="entry name" value="ALDEHYDE DEHYDROGENASE-RELATED"/>
    <property type="match status" value="1"/>
</dbReference>
<organism evidence="7 8">
    <name type="scientific">Devosia marina</name>
    <dbReference type="NCBI Taxonomy" id="2683198"/>
    <lineage>
        <taxon>Bacteria</taxon>
        <taxon>Pseudomonadati</taxon>
        <taxon>Pseudomonadota</taxon>
        <taxon>Alphaproteobacteria</taxon>
        <taxon>Hyphomicrobiales</taxon>
        <taxon>Devosiaceae</taxon>
        <taxon>Devosia</taxon>
    </lineage>
</organism>
<evidence type="ECO:0000256" key="1">
    <source>
        <dbReference type="ARBA" id="ARBA00009986"/>
    </source>
</evidence>
<dbReference type="PROSITE" id="PS00687">
    <property type="entry name" value="ALDEHYDE_DEHYDR_GLU"/>
    <property type="match status" value="1"/>
</dbReference>
<evidence type="ECO:0000256" key="2">
    <source>
        <dbReference type="ARBA" id="ARBA00023002"/>
    </source>
</evidence>
<dbReference type="Gene3D" id="3.40.309.10">
    <property type="entry name" value="Aldehyde Dehydrogenase, Chain A, domain 2"/>
    <property type="match status" value="1"/>
</dbReference>
<reference evidence="7 8" key="1">
    <citation type="submission" date="2019-12" db="EMBL/GenBank/DDBJ databases">
        <title>Devosia maris sp. nov., isolated from the deep seawater.</title>
        <authorList>
            <person name="Liu Y."/>
        </authorList>
    </citation>
    <scope>NUCLEOTIDE SEQUENCE [LARGE SCALE GENOMIC DNA]</scope>
    <source>
        <strain evidence="7 8">L53-10-65</strain>
    </source>
</reference>
<dbReference type="Pfam" id="PF00171">
    <property type="entry name" value="Aldedh"/>
    <property type="match status" value="1"/>
</dbReference>
<dbReference type="FunFam" id="3.40.309.10:FF:000012">
    <property type="entry name" value="Betaine aldehyde dehydrogenase"/>
    <property type="match status" value="1"/>
</dbReference>
<keyword evidence="8" id="KW-1185">Reference proteome</keyword>
<dbReference type="Proteomes" id="UP000438106">
    <property type="component" value="Unassembled WGS sequence"/>
</dbReference>
<dbReference type="GO" id="GO:0016620">
    <property type="term" value="F:oxidoreductase activity, acting on the aldehyde or oxo group of donors, NAD or NADP as acceptor"/>
    <property type="evidence" value="ECO:0007669"/>
    <property type="project" value="InterPro"/>
</dbReference>
<evidence type="ECO:0000313" key="7">
    <source>
        <dbReference type="EMBL" id="MVS98380.1"/>
    </source>
</evidence>
<name>A0A7X3FPU5_9HYPH</name>
<gene>
    <name evidence="7" type="ORF">GO014_05005</name>
</gene>
<evidence type="ECO:0000259" key="6">
    <source>
        <dbReference type="Pfam" id="PF00171"/>
    </source>
</evidence>
<dbReference type="InterPro" id="IPR029510">
    <property type="entry name" value="Ald_DH_CS_GLU"/>
</dbReference>
<dbReference type="InterPro" id="IPR015590">
    <property type="entry name" value="Aldehyde_DH_dom"/>
</dbReference>
<keyword evidence="3" id="KW-0558">Oxidation</keyword>
<dbReference type="Gene3D" id="3.40.605.10">
    <property type="entry name" value="Aldehyde Dehydrogenase, Chain A, domain 1"/>
    <property type="match status" value="1"/>
</dbReference>
<dbReference type="InterPro" id="IPR016161">
    <property type="entry name" value="Ald_DH/histidinol_DH"/>
</dbReference>
<comment type="caution">
    <text evidence="7">The sequence shown here is derived from an EMBL/GenBank/DDBJ whole genome shotgun (WGS) entry which is preliminary data.</text>
</comment>